<dbReference type="EMBL" id="JACEFO010002444">
    <property type="protein sequence ID" value="KAF8660329.1"/>
    <property type="molecule type" value="Genomic_DNA"/>
</dbReference>
<dbReference type="CDD" id="cd00086">
    <property type="entry name" value="homeodomain"/>
    <property type="match status" value="1"/>
</dbReference>
<evidence type="ECO:0000256" key="6">
    <source>
        <dbReference type="ARBA" id="ARBA00023163"/>
    </source>
</evidence>
<dbReference type="SMART" id="SM00389">
    <property type="entry name" value="HOX"/>
    <property type="match status" value="1"/>
</dbReference>
<name>A0A835AP26_9POAL</name>
<sequence>MATNVGGGRSVVGGGAGSGPAGTGTAACRASGSRWTPTPEQIRILKELYYGCGIRSPNSEQIQRITAMLRQHGKIEGKNVFYWFQNHKARERQKRRLTNLDVNVVPAADIGALALSSPSSGASNHHRSGAPPPSSPLGSYVGNGGGVSALQLDTTSSDWGSSTAMATETCFLQNTGVQHGINTGAAASPWAPCFSSWAAVEVTPTTTTRAPETLPLFPTGDSIHPTRPRHGAPVGADDAIRGGHLPFWGAAAAATAAATTTTTTSVTIQQQHHQLLQLQEQYSFYHTTTSSQPPTISSQDAAAAATASLELSLSSWCSPYPAGTM</sequence>
<feature type="region of interest" description="Disordered" evidence="12">
    <location>
        <begin position="1"/>
        <end position="33"/>
    </location>
</feature>
<evidence type="ECO:0000256" key="5">
    <source>
        <dbReference type="ARBA" id="ARBA00023155"/>
    </source>
</evidence>
<dbReference type="Gene3D" id="1.10.10.60">
    <property type="entry name" value="Homeodomain-like"/>
    <property type="match status" value="1"/>
</dbReference>
<protein>
    <recommendedName>
        <fullName evidence="13">Homeobox domain-containing protein</fullName>
    </recommendedName>
</protein>
<gene>
    <name evidence="14" type="ORF">HU200_057906</name>
</gene>
<organism evidence="14 15">
    <name type="scientific">Digitaria exilis</name>
    <dbReference type="NCBI Taxonomy" id="1010633"/>
    <lineage>
        <taxon>Eukaryota</taxon>
        <taxon>Viridiplantae</taxon>
        <taxon>Streptophyta</taxon>
        <taxon>Embryophyta</taxon>
        <taxon>Tracheophyta</taxon>
        <taxon>Spermatophyta</taxon>
        <taxon>Magnoliopsida</taxon>
        <taxon>Liliopsida</taxon>
        <taxon>Poales</taxon>
        <taxon>Poaceae</taxon>
        <taxon>PACMAD clade</taxon>
        <taxon>Panicoideae</taxon>
        <taxon>Panicodae</taxon>
        <taxon>Paniceae</taxon>
        <taxon>Anthephorinae</taxon>
        <taxon>Digitaria</taxon>
    </lineage>
</organism>
<feature type="DNA-binding region" description="Homeobox" evidence="10">
    <location>
        <begin position="30"/>
        <end position="95"/>
    </location>
</feature>
<evidence type="ECO:0000256" key="11">
    <source>
        <dbReference type="RuleBase" id="RU000682"/>
    </source>
</evidence>
<evidence type="ECO:0000259" key="13">
    <source>
        <dbReference type="PROSITE" id="PS50071"/>
    </source>
</evidence>
<dbReference type="GO" id="GO:0099402">
    <property type="term" value="P:plant organ development"/>
    <property type="evidence" value="ECO:0007669"/>
    <property type="project" value="InterPro"/>
</dbReference>
<keyword evidence="15" id="KW-1185">Reference proteome</keyword>
<evidence type="ECO:0000256" key="7">
    <source>
        <dbReference type="ARBA" id="ARBA00023242"/>
    </source>
</evidence>
<dbReference type="InterPro" id="IPR001356">
    <property type="entry name" value="HD"/>
</dbReference>
<dbReference type="InterPro" id="IPR044555">
    <property type="entry name" value="WUSCHEL-like"/>
</dbReference>
<dbReference type="Proteomes" id="UP000636709">
    <property type="component" value="Unassembled WGS sequence"/>
</dbReference>
<evidence type="ECO:0000256" key="1">
    <source>
        <dbReference type="ARBA" id="ARBA00004123"/>
    </source>
</evidence>
<dbReference type="PROSITE" id="PS50071">
    <property type="entry name" value="HOMEOBOX_2"/>
    <property type="match status" value="1"/>
</dbReference>
<keyword evidence="5 10" id="KW-0371">Homeobox</keyword>
<evidence type="ECO:0000256" key="10">
    <source>
        <dbReference type="PROSITE-ProRule" id="PRU00108"/>
    </source>
</evidence>
<dbReference type="InterPro" id="IPR009057">
    <property type="entry name" value="Homeodomain-like_sf"/>
</dbReference>
<evidence type="ECO:0000256" key="2">
    <source>
        <dbReference type="ARBA" id="ARBA00022473"/>
    </source>
</evidence>
<dbReference type="GO" id="GO:0003677">
    <property type="term" value="F:DNA binding"/>
    <property type="evidence" value="ECO:0007669"/>
    <property type="project" value="UniProtKB-UniRule"/>
</dbReference>
<dbReference type="AlphaFoldDB" id="A0A835AP26"/>
<dbReference type="GO" id="GO:0003700">
    <property type="term" value="F:DNA-binding transcription factor activity"/>
    <property type="evidence" value="ECO:0007669"/>
    <property type="project" value="InterPro"/>
</dbReference>
<accession>A0A835AP26</accession>
<dbReference type="PANTHER" id="PTHR45940:SF2">
    <property type="entry name" value="WUSCHEL-RELATED HOMEOBOX 1"/>
    <property type="match status" value="1"/>
</dbReference>
<evidence type="ECO:0000256" key="12">
    <source>
        <dbReference type="SAM" id="MobiDB-lite"/>
    </source>
</evidence>
<feature type="compositionally biased region" description="Gly residues" evidence="12">
    <location>
        <begin position="1"/>
        <end position="22"/>
    </location>
</feature>
<keyword evidence="7 10" id="KW-0539">Nucleus</keyword>
<dbReference type="FunFam" id="1.10.10.60:FF:000118">
    <property type="entry name" value="WUSCHEL-related homeobox 11"/>
    <property type="match status" value="1"/>
</dbReference>
<keyword evidence="2" id="KW-0217">Developmental protein</keyword>
<evidence type="ECO:0000313" key="14">
    <source>
        <dbReference type="EMBL" id="KAF8660329.1"/>
    </source>
</evidence>
<keyword evidence="4 10" id="KW-0238">DNA-binding</keyword>
<keyword evidence="3" id="KW-0805">Transcription regulation</keyword>
<dbReference type="GO" id="GO:1905393">
    <property type="term" value="P:plant organ formation"/>
    <property type="evidence" value="ECO:0007669"/>
    <property type="project" value="UniProtKB-ARBA"/>
</dbReference>
<evidence type="ECO:0000256" key="3">
    <source>
        <dbReference type="ARBA" id="ARBA00023015"/>
    </source>
</evidence>
<dbReference type="Pfam" id="PF00046">
    <property type="entry name" value="Homeodomain"/>
    <property type="match status" value="1"/>
</dbReference>
<comment type="similarity">
    <text evidence="8">Belongs to the WUS homeobox family.</text>
</comment>
<comment type="subcellular location">
    <subcellularLocation>
        <location evidence="1 10 11">Nucleus</location>
    </subcellularLocation>
</comment>
<keyword evidence="6" id="KW-0804">Transcription</keyword>
<evidence type="ECO:0000313" key="15">
    <source>
        <dbReference type="Proteomes" id="UP000636709"/>
    </source>
</evidence>
<comment type="function">
    <text evidence="9">Probable transcription factor required to initiate organ founder cells in a lateral domain of shoot meristems. Involved in leaf formation.</text>
</comment>
<dbReference type="PANTHER" id="PTHR45940">
    <property type="entry name" value="WUSCHEL-RELATED HOMEOBOX 1-RELATED"/>
    <property type="match status" value="1"/>
</dbReference>
<dbReference type="SUPFAM" id="SSF46689">
    <property type="entry name" value="Homeodomain-like"/>
    <property type="match status" value="1"/>
</dbReference>
<feature type="region of interest" description="Disordered" evidence="12">
    <location>
        <begin position="116"/>
        <end position="142"/>
    </location>
</feature>
<reference evidence="14" key="1">
    <citation type="submission" date="2020-07" db="EMBL/GenBank/DDBJ databases">
        <title>Genome sequence and genetic diversity analysis of an under-domesticated orphan crop, white fonio (Digitaria exilis).</title>
        <authorList>
            <person name="Bennetzen J.L."/>
            <person name="Chen S."/>
            <person name="Ma X."/>
            <person name="Wang X."/>
            <person name="Yssel A.E.J."/>
            <person name="Chaluvadi S.R."/>
            <person name="Johnson M."/>
            <person name="Gangashetty P."/>
            <person name="Hamidou F."/>
            <person name="Sanogo M.D."/>
            <person name="Zwaenepoel A."/>
            <person name="Wallace J."/>
            <person name="Van De Peer Y."/>
            <person name="Van Deynze A."/>
        </authorList>
    </citation>
    <scope>NUCLEOTIDE SEQUENCE</scope>
    <source>
        <tissue evidence="14">Leaves</tissue>
    </source>
</reference>
<dbReference type="GO" id="GO:0005634">
    <property type="term" value="C:nucleus"/>
    <property type="evidence" value="ECO:0007669"/>
    <property type="project" value="UniProtKB-SubCell"/>
</dbReference>
<feature type="domain" description="Homeobox" evidence="13">
    <location>
        <begin position="28"/>
        <end position="94"/>
    </location>
</feature>
<proteinExistence type="inferred from homology"/>
<comment type="caution">
    <text evidence="14">The sequence shown here is derived from an EMBL/GenBank/DDBJ whole genome shotgun (WGS) entry which is preliminary data.</text>
</comment>
<evidence type="ECO:0000256" key="8">
    <source>
        <dbReference type="ARBA" id="ARBA00024040"/>
    </source>
</evidence>
<evidence type="ECO:0000256" key="4">
    <source>
        <dbReference type="ARBA" id="ARBA00023125"/>
    </source>
</evidence>
<feature type="region of interest" description="Disordered" evidence="12">
    <location>
        <begin position="209"/>
        <end position="231"/>
    </location>
</feature>
<evidence type="ECO:0000256" key="9">
    <source>
        <dbReference type="ARBA" id="ARBA00057592"/>
    </source>
</evidence>
<dbReference type="OrthoDB" id="773671at2759"/>